<dbReference type="Gene3D" id="1.10.10.60">
    <property type="entry name" value="Homeodomain-like"/>
    <property type="match status" value="2"/>
</dbReference>
<evidence type="ECO:0000256" key="3">
    <source>
        <dbReference type="ARBA" id="ARBA00023163"/>
    </source>
</evidence>
<dbReference type="SMART" id="SM00342">
    <property type="entry name" value="HTH_ARAC"/>
    <property type="match status" value="1"/>
</dbReference>
<dbReference type="PANTHER" id="PTHR43280">
    <property type="entry name" value="ARAC-FAMILY TRANSCRIPTIONAL REGULATOR"/>
    <property type="match status" value="1"/>
</dbReference>
<evidence type="ECO:0000259" key="4">
    <source>
        <dbReference type="PROSITE" id="PS01124"/>
    </source>
</evidence>
<organism evidence="5 6">
    <name type="scientific">Clostridium bovifaecis</name>
    <dbReference type="NCBI Taxonomy" id="2184719"/>
    <lineage>
        <taxon>Bacteria</taxon>
        <taxon>Bacillati</taxon>
        <taxon>Bacillota</taxon>
        <taxon>Clostridia</taxon>
        <taxon>Eubacteriales</taxon>
        <taxon>Clostridiaceae</taxon>
        <taxon>Clostridium</taxon>
    </lineage>
</organism>
<dbReference type="Proteomes" id="UP000422764">
    <property type="component" value="Chromosome"/>
</dbReference>
<dbReference type="GO" id="GO:0043565">
    <property type="term" value="F:sequence-specific DNA binding"/>
    <property type="evidence" value="ECO:0007669"/>
    <property type="project" value="InterPro"/>
</dbReference>
<dbReference type="EMBL" id="CP046522">
    <property type="protein sequence ID" value="QGU96898.1"/>
    <property type="molecule type" value="Genomic_DNA"/>
</dbReference>
<evidence type="ECO:0000256" key="1">
    <source>
        <dbReference type="ARBA" id="ARBA00023015"/>
    </source>
</evidence>
<dbReference type="InterPro" id="IPR020449">
    <property type="entry name" value="Tscrpt_reg_AraC-type_HTH"/>
</dbReference>
<dbReference type="PROSITE" id="PS00041">
    <property type="entry name" value="HTH_ARAC_FAMILY_1"/>
    <property type="match status" value="1"/>
</dbReference>
<name>A0A6I6F910_9CLOT</name>
<feature type="domain" description="HTH araC/xylS-type" evidence="4">
    <location>
        <begin position="170"/>
        <end position="268"/>
    </location>
</feature>
<keyword evidence="3" id="KW-0804">Transcription</keyword>
<sequence>MLIEYCNHELIDRILALGGDDYLVKPIRKENLLNSITEHIISLKTNKHLLKERELLILDKIILDKRDDAEELLKDIVESYSLISGGNLEAFKKYINEIGSKIIKISNKIGSKSNQVLNEEEYKHELKLLKDRESINRLIVNLLNSVFKDQLKNSVQWRLINDKHVSKNLEPALKYIEENYKEKISLEKAANVCNLSMYYFSKLFKRDTEMKFIDYISMYKVEKAKEMLKDTNVPVVNIAIDLGYDESGYFTKVFKKIVGLTPSEYRDINFK</sequence>
<keyword evidence="2" id="KW-0238">DNA-binding</keyword>
<protein>
    <submittedName>
        <fullName evidence="5">Helix-turn-helix domain-containing protein</fullName>
    </submittedName>
</protein>
<evidence type="ECO:0000256" key="2">
    <source>
        <dbReference type="ARBA" id="ARBA00023125"/>
    </source>
</evidence>
<dbReference type="PROSITE" id="PS01124">
    <property type="entry name" value="HTH_ARAC_FAMILY_2"/>
    <property type="match status" value="1"/>
</dbReference>
<keyword evidence="6" id="KW-1185">Reference proteome</keyword>
<dbReference type="InterPro" id="IPR018060">
    <property type="entry name" value="HTH_AraC"/>
</dbReference>
<proteinExistence type="predicted"/>
<dbReference type="SUPFAM" id="SSF46689">
    <property type="entry name" value="Homeodomain-like"/>
    <property type="match status" value="2"/>
</dbReference>
<dbReference type="GO" id="GO:0003700">
    <property type="term" value="F:DNA-binding transcription factor activity"/>
    <property type="evidence" value="ECO:0007669"/>
    <property type="project" value="InterPro"/>
</dbReference>
<dbReference type="InterPro" id="IPR018062">
    <property type="entry name" value="HTH_AraC-typ_CS"/>
</dbReference>
<dbReference type="InterPro" id="IPR009057">
    <property type="entry name" value="Homeodomain-like_sf"/>
</dbReference>
<accession>A0A6I6F910</accession>
<dbReference type="PANTHER" id="PTHR43280:SF2">
    <property type="entry name" value="HTH-TYPE TRANSCRIPTIONAL REGULATOR EXSA"/>
    <property type="match status" value="1"/>
</dbReference>
<dbReference type="InterPro" id="IPR011006">
    <property type="entry name" value="CheY-like_superfamily"/>
</dbReference>
<gene>
    <name evidence="5" type="ORF">GOM49_15565</name>
</gene>
<reference evidence="5 6" key="1">
    <citation type="submission" date="2019-12" db="EMBL/GenBank/DDBJ databases">
        <title>Genome sequenceing of Clostridium bovifaecis.</title>
        <authorList>
            <person name="Yao Y."/>
        </authorList>
    </citation>
    <scope>NUCLEOTIDE SEQUENCE [LARGE SCALE GENOMIC DNA]</scope>
    <source>
        <strain evidence="5 6">BXX</strain>
    </source>
</reference>
<dbReference type="Pfam" id="PF12833">
    <property type="entry name" value="HTH_18"/>
    <property type="match status" value="1"/>
</dbReference>
<evidence type="ECO:0000313" key="6">
    <source>
        <dbReference type="Proteomes" id="UP000422764"/>
    </source>
</evidence>
<evidence type="ECO:0000313" key="5">
    <source>
        <dbReference type="EMBL" id="QGU96898.1"/>
    </source>
</evidence>
<dbReference type="PRINTS" id="PR00032">
    <property type="entry name" value="HTHARAC"/>
</dbReference>
<keyword evidence="1" id="KW-0805">Transcription regulation</keyword>
<dbReference type="SUPFAM" id="SSF52172">
    <property type="entry name" value="CheY-like"/>
    <property type="match status" value="1"/>
</dbReference>
<dbReference type="AlphaFoldDB" id="A0A6I6F910"/>